<accession>A0A7Z0EHN5</accession>
<sequence length="136" mass="15558">MGRATEIQREYFEAIQAADFDRIRALYHPDYVFTDEEGAEHDAEGSIEKISMYTSAFPGFEIDIDRQLEMGDVAVMEATMRGVHRNDMPGVPATGRSVEMPYCNVMEIRDDRIYREHDYNDNLTVMRQLGVVSAPT</sequence>
<dbReference type="InterPro" id="IPR032710">
    <property type="entry name" value="NTF2-like_dom_sf"/>
</dbReference>
<proteinExistence type="predicted"/>
<comment type="caution">
    <text evidence="1">The sequence shown here is derived from an EMBL/GenBank/DDBJ whole genome shotgun (WGS) entry which is preliminary data.</text>
</comment>
<dbReference type="AlphaFoldDB" id="A0A7Z0EHN5"/>
<dbReference type="SUPFAM" id="SSF54427">
    <property type="entry name" value="NTF2-like"/>
    <property type="match status" value="1"/>
</dbReference>
<reference evidence="1 2" key="1">
    <citation type="submission" date="2020-07" db="EMBL/GenBank/DDBJ databases">
        <title>Sequencing the genomes of 1000 actinobacteria strains.</title>
        <authorList>
            <person name="Klenk H.-P."/>
        </authorList>
    </citation>
    <scope>NUCLEOTIDE SEQUENCE [LARGE SCALE GENOMIC DNA]</scope>
    <source>
        <strain evidence="1 2">DSM 44442</strain>
    </source>
</reference>
<dbReference type="GO" id="GO:0030638">
    <property type="term" value="P:polyketide metabolic process"/>
    <property type="evidence" value="ECO:0007669"/>
    <property type="project" value="InterPro"/>
</dbReference>
<organism evidence="1 2">
    <name type="scientific">Nocardiopsis aegyptia</name>
    <dbReference type="NCBI Taxonomy" id="220378"/>
    <lineage>
        <taxon>Bacteria</taxon>
        <taxon>Bacillati</taxon>
        <taxon>Actinomycetota</taxon>
        <taxon>Actinomycetes</taxon>
        <taxon>Streptosporangiales</taxon>
        <taxon>Nocardiopsidaceae</taxon>
        <taxon>Nocardiopsis</taxon>
    </lineage>
</organism>
<keyword evidence="2" id="KW-1185">Reference proteome</keyword>
<protein>
    <submittedName>
        <fullName evidence="1">Steroid delta-isomerase-like uncharacterized protein</fullName>
    </submittedName>
</protein>
<gene>
    <name evidence="1" type="ORF">HNR10_000136</name>
</gene>
<name>A0A7Z0EHN5_9ACTN</name>
<dbReference type="InterPro" id="IPR009959">
    <property type="entry name" value="Cyclase_SnoaL-like"/>
</dbReference>
<dbReference type="PANTHER" id="PTHR38436">
    <property type="entry name" value="POLYKETIDE CYCLASE SNOAL-LIKE DOMAIN"/>
    <property type="match status" value="1"/>
</dbReference>
<dbReference type="PANTHER" id="PTHR38436:SF1">
    <property type="entry name" value="ESTER CYCLASE"/>
    <property type="match status" value="1"/>
</dbReference>
<dbReference type="EMBL" id="JACCFS010000001">
    <property type="protein sequence ID" value="NYJ32255.1"/>
    <property type="molecule type" value="Genomic_DNA"/>
</dbReference>
<dbReference type="Gene3D" id="3.10.450.50">
    <property type="match status" value="1"/>
</dbReference>
<dbReference type="GO" id="GO:0016853">
    <property type="term" value="F:isomerase activity"/>
    <property type="evidence" value="ECO:0007669"/>
    <property type="project" value="UniProtKB-KW"/>
</dbReference>
<evidence type="ECO:0000313" key="1">
    <source>
        <dbReference type="EMBL" id="NYJ32255.1"/>
    </source>
</evidence>
<keyword evidence="1" id="KW-0413">Isomerase</keyword>
<dbReference type="RefSeq" id="WP_179819980.1">
    <property type="nucleotide sequence ID" value="NZ_JACCFS010000001.1"/>
</dbReference>
<evidence type="ECO:0000313" key="2">
    <source>
        <dbReference type="Proteomes" id="UP000572051"/>
    </source>
</evidence>
<dbReference type="Proteomes" id="UP000572051">
    <property type="component" value="Unassembled WGS sequence"/>
</dbReference>
<dbReference type="Pfam" id="PF07366">
    <property type="entry name" value="SnoaL"/>
    <property type="match status" value="1"/>
</dbReference>